<dbReference type="CDD" id="cd00009">
    <property type="entry name" value="AAA"/>
    <property type="match status" value="1"/>
</dbReference>
<feature type="domain" description="AAA+ ATPase" evidence="1">
    <location>
        <begin position="42"/>
        <end position="185"/>
    </location>
</feature>
<dbReference type="EMBL" id="AJWN02000104">
    <property type="protein sequence ID" value="OEE57980.1"/>
    <property type="molecule type" value="Genomic_DNA"/>
</dbReference>
<dbReference type="PANTHER" id="PTHR35894">
    <property type="entry name" value="GENERAL SECRETION PATHWAY PROTEIN A-RELATED"/>
    <property type="match status" value="1"/>
</dbReference>
<evidence type="ECO:0000313" key="3">
    <source>
        <dbReference type="Proteomes" id="UP000095039"/>
    </source>
</evidence>
<dbReference type="Gene3D" id="3.40.50.300">
    <property type="entry name" value="P-loop containing nucleotide triphosphate hydrolases"/>
    <property type="match status" value="1"/>
</dbReference>
<organism evidence="2 3">
    <name type="scientific">Enterovibrio norvegicus FF-454</name>
    <dbReference type="NCBI Taxonomy" id="1185651"/>
    <lineage>
        <taxon>Bacteria</taxon>
        <taxon>Pseudomonadati</taxon>
        <taxon>Pseudomonadota</taxon>
        <taxon>Gammaproteobacteria</taxon>
        <taxon>Vibrionales</taxon>
        <taxon>Vibrionaceae</taxon>
        <taxon>Enterovibrio</taxon>
    </lineage>
</organism>
<dbReference type="PANTHER" id="PTHR35894:SF7">
    <property type="entry name" value="GENERAL SECRETION PATHWAY PROTEIN A-RELATED"/>
    <property type="match status" value="1"/>
</dbReference>
<protein>
    <submittedName>
        <fullName evidence="2">MSHA biogenesis protein MshM</fullName>
    </submittedName>
</protein>
<dbReference type="Pfam" id="PF13401">
    <property type="entry name" value="AAA_22"/>
    <property type="match status" value="1"/>
</dbReference>
<comment type="caution">
    <text evidence="2">The sequence shown here is derived from an EMBL/GenBank/DDBJ whole genome shotgun (WGS) entry which is preliminary data.</text>
</comment>
<dbReference type="InterPro" id="IPR049945">
    <property type="entry name" value="AAA_22"/>
</dbReference>
<dbReference type="InterPro" id="IPR003593">
    <property type="entry name" value="AAA+_ATPase"/>
</dbReference>
<dbReference type="SUPFAM" id="SSF52540">
    <property type="entry name" value="P-loop containing nucleoside triphosphate hydrolases"/>
    <property type="match status" value="1"/>
</dbReference>
<dbReference type="InterPro" id="IPR027417">
    <property type="entry name" value="P-loop_NTPase"/>
</dbReference>
<sequence>MYLAHFGLNAAPFSLTPDTRCFFGVRSHVDAINTCMSAMEMGEGLVKVTGEVGTGKTMVCRLLVNALTDAFTLVFLPNPANTVASLHRMIADELGVDGALSQDKLLGAIQHAAIESARQEKPVVILCDEAQTLPDDVLEAIRLLGNLETEQQKLIQLIMLGQPELDERLSQHNMRQLLQRISFSARLAPLTFAEASAYIDHRIREQGASTRLFSVWAKRRIWVASHGIPRLMHQLCHKALLLSFGKGQKKVSSRAVRLAIKDTPLAKQHTMLQAMWG</sequence>
<dbReference type="Proteomes" id="UP000095039">
    <property type="component" value="Unassembled WGS sequence"/>
</dbReference>
<dbReference type="RefSeq" id="WP_016960815.1">
    <property type="nucleotide sequence ID" value="NZ_AJWN02000104.1"/>
</dbReference>
<keyword evidence="3" id="KW-1185">Reference proteome</keyword>
<name>A0A1E5BXQ5_9GAMM</name>
<evidence type="ECO:0000259" key="1">
    <source>
        <dbReference type="SMART" id="SM00382"/>
    </source>
</evidence>
<dbReference type="GO" id="GO:0016887">
    <property type="term" value="F:ATP hydrolysis activity"/>
    <property type="evidence" value="ECO:0007669"/>
    <property type="project" value="InterPro"/>
</dbReference>
<dbReference type="InterPro" id="IPR052026">
    <property type="entry name" value="ExeA_AAA_ATPase_DNA-bind"/>
</dbReference>
<accession>A0A1E5BXQ5</accession>
<reference evidence="2 3" key="1">
    <citation type="journal article" date="2012" name="Science">
        <title>Ecological populations of bacteria act as socially cohesive units of antibiotic production and resistance.</title>
        <authorList>
            <person name="Cordero O.X."/>
            <person name="Wildschutte H."/>
            <person name="Kirkup B."/>
            <person name="Proehl S."/>
            <person name="Ngo L."/>
            <person name="Hussain F."/>
            <person name="Le Roux F."/>
            <person name="Mincer T."/>
            <person name="Polz M.F."/>
        </authorList>
    </citation>
    <scope>NUCLEOTIDE SEQUENCE [LARGE SCALE GENOMIC DNA]</scope>
    <source>
        <strain evidence="2 3">FF-454</strain>
    </source>
</reference>
<dbReference type="AlphaFoldDB" id="A0A1E5BXQ5"/>
<evidence type="ECO:0000313" key="2">
    <source>
        <dbReference type="EMBL" id="OEE57980.1"/>
    </source>
</evidence>
<dbReference type="SMART" id="SM00382">
    <property type="entry name" value="AAA"/>
    <property type="match status" value="1"/>
</dbReference>
<gene>
    <name evidence="2" type="ORF">A1OK_04925</name>
</gene>
<proteinExistence type="predicted"/>